<dbReference type="EMBL" id="PXYT01000009">
    <property type="protein sequence ID" value="PSR30603.1"/>
    <property type="molecule type" value="Genomic_DNA"/>
</dbReference>
<dbReference type="AlphaFoldDB" id="A0A2T2X7W7"/>
<evidence type="ECO:0000256" key="2">
    <source>
        <dbReference type="ARBA" id="ARBA00022679"/>
    </source>
</evidence>
<dbReference type="InterPro" id="IPR002941">
    <property type="entry name" value="DNA_methylase_N4/N6"/>
</dbReference>
<dbReference type="GO" id="GO:0009307">
    <property type="term" value="P:DNA restriction-modification system"/>
    <property type="evidence" value="ECO:0007669"/>
    <property type="project" value="UniProtKB-KW"/>
</dbReference>
<evidence type="ECO:0000313" key="6">
    <source>
        <dbReference type="EMBL" id="PSR30603.1"/>
    </source>
</evidence>
<keyword evidence="1 6" id="KW-0489">Methyltransferase</keyword>
<comment type="caution">
    <text evidence="6">The sequence shown here is derived from an EMBL/GenBank/DDBJ whole genome shotgun (WGS) entry which is preliminary data.</text>
</comment>
<keyword evidence="3" id="KW-0949">S-adenosyl-L-methionine</keyword>
<sequence length="297" mass="34096">MLSDSKSSSRTVPCIVMQGKAGEQLTWLGQRGFVGRFQLVYWDPPFFSGKERAAPNGSFSDQWPSLQEYLNFIREHFARIVPFLSPTGFVVLHCDYHASHYLKILGDELMGYENFRNEVIWHYTGRRQKAIVRINSKHDSLLIWAKSDEARMNPIFDNWDRDYYIRMKKQQVHVDEDGREWIWGHKGKGQSHAYRIYLEEVLAQGRAVDSVWDIPIINTSARERVGYPTQKPVKLLERVVSLLTQPGEWVLDVMAGSGTTGVAAWPLERRVCLGDSNPEAVAITVSRLKNLSVNENV</sequence>
<evidence type="ECO:0000259" key="5">
    <source>
        <dbReference type="Pfam" id="PF01555"/>
    </source>
</evidence>
<dbReference type="PRINTS" id="PR00506">
    <property type="entry name" value="D21N6MTFRASE"/>
</dbReference>
<dbReference type="GO" id="GO:0008170">
    <property type="term" value="F:N-methyltransferase activity"/>
    <property type="evidence" value="ECO:0007669"/>
    <property type="project" value="InterPro"/>
</dbReference>
<evidence type="ECO:0000256" key="4">
    <source>
        <dbReference type="ARBA" id="ARBA00022747"/>
    </source>
</evidence>
<dbReference type="SUPFAM" id="SSF53335">
    <property type="entry name" value="S-adenosyl-L-methionine-dependent methyltransferases"/>
    <property type="match status" value="1"/>
</dbReference>
<dbReference type="GO" id="GO:0032259">
    <property type="term" value="P:methylation"/>
    <property type="evidence" value="ECO:0007669"/>
    <property type="project" value="UniProtKB-KW"/>
</dbReference>
<protein>
    <submittedName>
        <fullName evidence="6">Site-specific DNA-methyltransferase</fullName>
    </submittedName>
</protein>
<evidence type="ECO:0000313" key="7">
    <source>
        <dbReference type="Proteomes" id="UP000242699"/>
    </source>
</evidence>
<accession>A0A2T2X7W7</accession>
<evidence type="ECO:0000256" key="1">
    <source>
        <dbReference type="ARBA" id="ARBA00022603"/>
    </source>
</evidence>
<organism evidence="6 7">
    <name type="scientific">Sulfobacillus benefaciens</name>
    <dbReference type="NCBI Taxonomy" id="453960"/>
    <lineage>
        <taxon>Bacteria</taxon>
        <taxon>Bacillati</taxon>
        <taxon>Bacillota</taxon>
        <taxon>Clostridia</taxon>
        <taxon>Eubacteriales</taxon>
        <taxon>Clostridiales Family XVII. Incertae Sedis</taxon>
        <taxon>Sulfobacillus</taxon>
    </lineage>
</organism>
<dbReference type="Pfam" id="PF01555">
    <property type="entry name" value="N6_N4_Mtase"/>
    <property type="match status" value="1"/>
</dbReference>
<evidence type="ECO:0000256" key="3">
    <source>
        <dbReference type="ARBA" id="ARBA00022691"/>
    </source>
</evidence>
<dbReference type="InterPro" id="IPR002295">
    <property type="entry name" value="N4/N6-MTase_EcoPI_Mod-like"/>
</dbReference>
<gene>
    <name evidence="6" type="ORF">C7B43_05350</name>
</gene>
<proteinExistence type="predicted"/>
<reference evidence="6 7" key="1">
    <citation type="journal article" date="2014" name="BMC Genomics">
        <title>Comparison of environmental and isolate Sulfobacillus genomes reveals diverse carbon, sulfur, nitrogen, and hydrogen metabolisms.</title>
        <authorList>
            <person name="Justice N.B."/>
            <person name="Norman A."/>
            <person name="Brown C.T."/>
            <person name="Singh A."/>
            <person name="Thomas B.C."/>
            <person name="Banfield J.F."/>
        </authorList>
    </citation>
    <scope>NUCLEOTIDE SEQUENCE [LARGE SCALE GENOMIC DNA]</scope>
    <source>
        <strain evidence="6">AMDSBA1</strain>
    </source>
</reference>
<name>A0A2T2X7W7_9FIRM</name>
<dbReference type="InterPro" id="IPR029063">
    <property type="entry name" value="SAM-dependent_MTases_sf"/>
</dbReference>
<keyword evidence="2 6" id="KW-0808">Transferase</keyword>
<dbReference type="Gene3D" id="3.40.50.150">
    <property type="entry name" value="Vaccinia Virus protein VP39"/>
    <property type="match status" value="1"/>
</dbReference>
<keyword evidence="4" id="KW-0680">Restriction system</keyword>
<feature type="domain" description="DNA methylase N-4/N-6" evidence="5">
    <location>
        <begin position="38"/>
        <end position="284"/>
    </location>
</feature>
<dbReference type="Proteomes" id="UP000242699">
    <property type="component" value="Unassembled WGS sequence"/>
</dbReference>
<dbReference type="GO" id="GO:0003677">
    <property type="term" value="F:DNA binding"/>
    <property type="evidence" value="ECO:0007669"/>
    <property type="project" value="InterPro"/>
</dbReference>